<proteinExistence type="inferred from homology"/>
<evidence type="ECO:0000256" key="7">
    <source>
        <dbReference type="ARBA" id="ARBA00023002"/>
    </source>
</evidence>
<organism evidence="16 17">
    <name type="scientific">Polyplax serrata</name>
    <name type="common">Common mouse louse</name>
    <dbReference type="NCBI Taxonomy" id="468196"/>
    <lineage>
        <taxon>Eukaryota</taxon>
        <taxon>Metazoa</taxon>
        <taxon>Ecdysozoa</taxon>
        <taxon>Arthropoda</taxon>
        <taxon>Hexapoda</taxon>
        <taxon>Insecta</taxon>
        <taxon>Pterygota</taxon>
        <taxon>Neoptera</taxon>
        <taxon>Paraneoptera</taxon>
        <taxon>Psocodea</taxon>
        <taxon>Troctomorpha</taxon>
        <taxon>Phthiraptera</taxon>
        <taxon>Anoplura</taxon>
        <taxon>Polyplacidae</taxon>
        <taxon>Polyplax</taxon>
    </lineage>
</organism>
<keyword evidence="3 12" id="KW-0444">Lipid biosynthesis</keyword>
<keyword evidence="7 12" id="KW-0560">Oxidoreductase</keyword>
<dbReference type="EMBL" id="JAWJWE010000036">
    <property type="protein sequence ID" value="KAK6628482.1"/>
    <property type="molecule type" value="Genomic_DNA"/>
</dbReference>
<evidence type="ECO:0000256" key="2">
    <source>
        <dbReference type="ARBA" id="ARBA00009295"/>
    </source>
</evidence>
<feature type="region of interest" description="Disordered" evidence="13">
    <location>
        <begin position="358"/>
        <end position="381"/>
    </location>
</feature>
<comment type="similarity">
    <text evidence="2 12">Belongs to the fatty acid desaturase type 1 family.</text>
</comment>
<dbReference type="PANTHER" id="PTHR11351">
    <property type="entry name" value="ACYL-COA DESATURASE"/>
    <property type="match status" value="1"/>
</dbReference>
<feature type="transmembrane region" description="Helical" evidence="14">
    <location>
        <begin position="65"/>
        <end position="84"/>
    </location>
</feature>
<protein>
    <recommendedName>
        <fullName evidence="15">Fatty acid desaturase domain-containing protein</fullName>
    </recommendedName>
</protein>
<evidence type="ECO:0000256" key="1">
    <source>
        <dbReference type="ARBA" id="ARBA00004141"/>
    </source>
</evidence>
<dbReference type="Proteomes" id="UP001372834">
    <property type="component" value="Unassembled WGS sequence"/>
</dbReference>
<dbReference type="GO" id="GO:0006636">
    <property type="term" value="P:unsaturated fatty acid biosynthetic process"/>
    <property type="evidence" value="ECO:0007669"/>
    <property type="project" value="TreeGrafter"/>
</dbReference>
<comment type="subcellular location">
    <subcellularLocation>
        <location evidence="1">Membrane</location>
        <topology evidence="1">Multi-pass membrane protein</topology>
    </subcellularLocation>
</comment>
<dbReference type="PRINTS" id="PR00075">
    <property type="entry name" value="FACDDSATRASE"/>
</dbReference>
<evidence type="ECO:0000256" key="12">
    <source>
        <dbReference type="RuleBase" id="RU000581"/>
    </source>
</evidence>
<dbReference type="InterPro" id="IPR015876">
    <property type="entry name" value="Acyl-CoA_DS"/>
</dbReference>
<dbReference type="PANTHER" id="PTHR11351:SF92">
    <property type="entry name" value="ACYL-COA DESATURASE 2-LIKE PROTEIN"/>
    <property type="match status" value="1"/>
</dbReference>
<evidence type="ECO:0000256" key="4">
    <source>
        <dbReference type="ARBA" id="ARBA00022692"/>
    </source>
</evidence>
<evidence type="ECO:0000259" key="15">
    <source>
        <dbReference type="Pfam" id="PF00487"/>
    </source>
</evidence>
<feature type="transmembrane region" description="Helical" evidence="14">
    <location>
        <begin position="219"/>
        <end position="237"/>
    </location>
</feature>
<feature type="transmembrane region" description="Helical" evidence="14">
    <location>
        <begin position="96"/>
        <end position="118"/>
    </location>
</feature>
<evidence type="ECO:0000256" key="6">
    <source>
        <dbReference type="ARBA" id="ARBA00022989"/>
    </source>
</evidence>
<sequence length="381" mass="43714">MTSAVREELLFCQGLDGSFTEKSRVLFDRFQTKKKLEKDLNGNLEVEKTKTKTKELGPFEFRTKIVWFNAIGFLLMHLAGLYGLGLSIRDLSKGHVATFTWMAFLVFLGGEGITIGAHRLWTHKSFKASLPLQVMLIAMQTLAGQNCCYIWARDHRQHHKYSDTDADPHNASRGFFFSHIGWLMMKKHPDVISKGKGVDMSDLEANAVVMFQKKYYKPLYILIAMMIPVFTPVYFWNEILWKSVFINFFCRYVLLLNITWCVNSVAHMFGTRPYDKNILPVESYFVSFIGLGEGWHNYHHAFPWDYKASEFGMNLNTTTRIIEFFAKIGWAYDLREVNNAVMESRIKRCGDGSHPVYGSVHNSVGPEKDVTSGTTTKNSNS</sequence>
<dbReference type="Pfam" id="PF00487">
    <property type="entry name" value="FA_desaturase"/>
    <property type="match status" value="1"/>
</dbReference>
<dbReference type="CDD" id="cd03505">
    <property type="entry name" value="Delta9-FADS-like"/>
    <property type="match status" value="1"/>
</dbReference>
<keyword evidence="4 12" id="KW-0812">Transmembrane</keyword>
<keyword evidence="9" id="KW-0443">Lipid metabolism</keyword>
<evidence type="ECO:0000256" key="11">
    <source>
        <dbReference type="ARBA" id="ARBA00023160"/>
    </source>
</evidence>
<keyword evidence="8" id="KW-0408">Iron</keyword>
<dbReference type="GO" id="GO:0005506">
    <property type="term" value="F:iron ion binding"/>
    <property type="evidence" value="ECO:0007669"/>
    <property type="project" value="TreeGrafter"/>
</dbReference>
<keyword evidence="6 14" id="KW-1133">Transmembrane helix</keyword>
<evidence type="ECO:0000256" key="5">
    <source>
        <dbReference type="ARBA" id="ARBA00022832"/>
    </source>
</evidence>
<accession>A0AAN8PM64</accession>
<feature type="transmembrane region" description="Helical" evidence="14">
    <location>
        <begin position="130"/>
        <end position="152"/>
    </location>
</feature>
<comment type="domain">
    <text evidence="12">The histidine box domains are involved in binding the catalytic metal ions.</text>
</comment>
<dbReference type="AlphaFoldDB" id="A0AAN8PM64"/>
<feature type="transmembrane region" description="Helical" evidence="14">
    <location>
        <begin position="243"/>
        <end position="266"/>
    </location>
</feature>
<feature type="compositionally biased region" description="Polar residues" evidence="13">
    <location>
        <begin position="371"/>
        <end position="381"/>
    </location>
</feature>
<name>A0AAN8PM64_POLSC</name>
<keyword evidence="5" id="KW-0276">Fatty acid metabolism</keyword>
<evidence type="ECO:0000256" key="9">
    <source>
        <dbReference type="ARBA" id="ARBA00023098"/>
    </source>
</evidence>
<evidence type="ECO:0000256" key="14">
    <source>
        <dbReference type="SAM" id="Phobius"/>
    </source>
</evidence>
<evidence type="ECO:0000313" key="17">
    <source>
        <dbReference type="Proteomes" id="UP001372834"/>
    </source>
</evidence>
<feature type="domain" description="Fatty acid desaturase" evidence="15">
    <location>
        <begin position="100"/>
        <end position="303"/>
    </location>
</feature>
<dbReference type="InterPro" id="IPR005804">
    <property type="entry name" value="FA_desaturase_dom"/>
</dbReference>
<evidence type="ECO:0000313" key="16">
    <source>
        <dbReference type="EMBL" id="KAK6628482.1"/>
    </source>
</evidence>
<evidence type="ECO:0000256" key="13">
    <source>
        <dbReference type="SAM" id="MobiDB-lite"/>
    </source>
</evidence>
<keyword evidence="11 12" id="KW-0275">Fatty acid biosynthesis</keyword>
<evidence type="ECO:0000256" key="8">
    <source>
        <dbReference type="ARBA" id="ARBA00023004"/>
    </source>
</evidence>
<keyword evidence="10 14" id="KW-0472">Membrane</keyword>
<reference evidence="16 17" key="1">
    <citation type="submission" date="2023-10" db="EMBL/GenBank/DDBJ databases">
        <title>Genomes of two closely related lineages of the louse Polyplax serrata with different host specificities.</title>
        <authorList>
            <person name="Martinu J."/>
            <person name="Tarabai H."/>
            <person name="Stefka J."/>
            <person name="Hypsa V."/>
        </authorList>
    </citation>
    <scope>NUCLEOTIDE SEQUENCE [LARGE SCALE GENOMIC DNA]</scope>
    <source>
        <strain evidence="16">HR10_N</strain>
    </source>
</reference>
<evidence type="ECO:0000256" key="10">
    <source>
        <dbReference type="ARBA" id="ARBA00023136"/>
    </source>
</evidence>
<comment type="cofactor">
    <cofactor evidence="12">
        <name>Fe(2+)</name>
        <dbReference type="ChEBI" id="CHEBI:29033"/>
    </cofactor>
</comment>
<gene>
    <name evidence="16" type="ORF">RUM43_002297</name>
</gene>
<dbReference type="GO" id="GO:0004768">
    <property type="term" value="F:stearoyl-CoA 9-desaturase activity"/>
    <property type="evidence" value="ECO:0007669"/>
    <property type="project" value="TreeGrafter"/>
</dbReference>
<comment type="caution">
    <text evidence="16">The sequence shown here is derived from an EMBL/GenBank/DDBJ whole genome shotgun (WGS) entry which is preliminary data.</text>
</comment>
<dbReference type="GO" id="GO:0005789">
    <property type="term" value="C:endoplasmic reticulum membrane"/>
    <property type="evidence" value="ECO:0007669"/>
    <property type="project" value="TreeGrafter"/>
</dbReference>
<evidence type="ECO:0000256" key="3">
    <source>
        <dbReference type="ARBA" id="ARBA00022516"/>
    </source>
</evidence>